<feature type="region of interest" description="Disordered" evidence="1">
    <location>
        <begin position="308"/>
        <end position="394"/>
    </location>
</feature>
<proteinExistence type="predicted"/>
<protein>
    <submittedName>
        <fullName evidence="2">Uncharacterized protein</fullName>
    </submittedName>
</protein>
<evidence type="ECO:0000256" key="1">
    <source>
        <dbReference type="SAM" id="MobiDB-lite"/>
    </source>
</evidence>
<gene>
    <name evidence="2" type="ORF">SAMD00023353_1900790</name>
</gene>
<evidence type="ECO:0000313" key="3">
    <source>
        <dbReference type="Proteomes" id="UP000054516"/>
    </source>
</evidence>
<reference evidence="2" key="1">
    <citation type="submission" date="2016-03" db="EMBL/GenBank/DDBJ databases">
        <title>Draft genome sequence of Rosellinia necatrix.</title>
        <authorList>
            <person name="Kanematsu S."/>
        </authorList>
    </citation>
    <scope>NUCLEOTIDE SEQUENCE [LARGE SCALE GENOMIC DNA]</scope>
    <source>
        <strain evidence="2">W97</strain>
    </source>
</reference>
<dbReference type="OrthoDB" id="4735764at2759"/>
<dbReference type="EMBL" id="DF977464">
    <property type="protein sequence ID" value="GAP86498.1"/>
    <property type="molecule type" value="Genomic_DNA"/>
</dbReference>
<organism evidence="2">
    <name type="scientific">Rosellinia necatrix</name>
    <name type="common">White root-rot fungus</name>
    <dbReference type="NCBI Taxonomy" id="77044"/>
    <lineage>
        <taxon>Eukaryota</taxon>
        <taxon>Fungi</taxon>
        <taxon>Dikarya</taxon>
        <taxon>Ascomycota</taxon>
        <taxon>Pezizomycotina</taxon>
        <taxon>Sordariomycetes</taxon>
        <taxon>Xylariomycetidae</taxon>
        <taxon>Xylariales</taxon>
        <taxon>Xylariaceae</taxon>
        <taxon>Rosellinia</taxon>
    </lineage>
</organism>
<feature type="compositionally biased region" description="Pro residues" evidence="1">
    <location>
        <begin position="373"/>
        <end position="385"/>
    </location>
</feature>
<dbReference type="AlphaFoldDB" id="A0A1W2TEN8"/>
<accession>A0A1W2TEN8</accession>
<dbReference type="Proteomes" id="UP000054516">
    <property type="component" value="Unassembled WGS sequence"/>
</dbReference>
<keyword evidence="3" id="KW-1185">Reference proteome</keyword>
<feature type="compositionally biased region" description="Low complexity" evidence="1">
    <location>
        <begin position="316"/>
        <end position="341"/>
    </location>
</feature>
<name>A0A1W2TEN8_ROSNE</name>
<sequence length="407" mass="44451">MASGLFLWQSLQRQPTTLISAAYGADGSLQENVIAGPTPPSACLPDEGVYILFRSRALQIAAPCNRRKCNRTQVCRCPGQHAADADDTTPRTDVRQVMMPALSRYRFRMHFRFREAVAEIRRLQLCFLARPRALSRSGSGGASPSDGLALFHFDGELARCAETPWSIANVGAEERLVSAAQDTWADFLGRGDHRHGLRLHLYIHPPEEISARQAYNNDGDGGDEMPECYSADEMSEWDHIDEISEWYSVDEMSDWDDADIPVTRITALVSPSNPPVCEDDAESDFDLIDDLIDDLAQTEFPRLTTSQQGANEGVVQQQHAPPQQRASPAASSGSLSSYASATVTAINPPAGDETSPANGNPEGERAQALPEEGSPPAPATSPPDDAPAADLRAARPLRRLFSRWGRR</sequence>
<evidence type="ECO:0000313" key="2">
    <source>
        <dbReference type="EMBL" id="GAP86498.1"/>
    </source>
</evidence>